<comment type="caution">
    <text evidence="1">The sequence shown here is derived from an EMBL/GenBank/DDBJ whole genome shotgun (WGS) entry which is preliminary data.</text>
</comment>
<gene>
    <name evidence="1" type="ORF">HX822_16020</name>
</gene>
<reference evidence="1 2" key="1">
    <citation type="submission" date="2020-04" db="EMBL/GenBank/DDBJ databases">
        <title>Molecular characterization of pseudomonads from Agaricus bisporus reveal novel blotch 2 pathogens in Western Europe.</title>
        <authorList>
            <person name="Taparia T."/>
            <person name="Krijger M."/>
            <person name="Haynes E."/>
            <person name="Elpinstone J.G."/>
            <person name="Noble R."/>
            <person name="Van Der Wolf J."/>
        </authorList>
    </citation>
    <scope>NUCLEOTIDE SEQUENCE [LARGE SCALE GENOMIC DNA]</scope>
    <source>
        <strain evidence="1 2">IPO3782</strain>
    </source>
</reference>
<dbReference type="EMBL" id="JACARG010000030">
    <property type="protein sequence ID" value="NWE14446.1"/>
    <property type="molecule type" value="Genomic_DNA"/>
</dbReference>
<name>A0A7Y8JQE8_9PSED</name>
<evidence type="ECO:0000313" key="1">
    <source>
        <dbReference type="EMBL" id="NWE14446.1"/>
    </source>
</evidence>
<evidence type="ECO:0000313" key="2">
    <source>
        <dbReference type="Proteomes" id="UP000531950"/>
    </source>
</evidence>
<protein>
    <submittedName>
        <fullName evidence="1">Uncharacterized protein</fullName>
    </submittedName>
</protein>
<proteinExistence type="predicted"/>
<organism evidence="1 2">
    <name type="scientific">Pseudomonas yamanorum</name>
    <dbReference type="NCBI Taxonomy" id="515393"/>
    <lineage>
        <taxon>Bacteria</taxon>
        <taxon>Pseudomonadati</taxon>
        <taxon>Pseudomonadota</taxon>
        <taxon>Gammaproteobacteria</taxon>
        <taxon>Pseudomonadales</taxon>
        <taxon>Pseudomonadaceae</taxon>
        <taxon>Pseudomonas</taxon>
    </lineage>
</organism>
<dbReference type="AlphaFoldDB" id="A0A7Y8JQE8"/>
<dbReference type="Proteomes" id="UP000531950">
    <property type="component" value="Unassembled WGS sequence"/>
</dbReference>
<accession>A0A7Y8JQE8</accession>
<sequence>MKTQKICALIENKKVEVIVKYDSAKCLMKFSESETPQRIYGGKDLYVCLAKIRAGHPHITFFCKGSRLNVMPSRMASQMSAGLMAYQITMGKPATNEDIVHIFDYEEENLTNDPQEQIAFFKRWLASLGAERYEDFN</sequence>
<dbReference type="RefSeq" id="WP_177078330.1">
    <property type="nucleotide sequence ID" value="NZ_JACARG010000030.1"/>
</dbReference>